<dbReference type="AlphaFoldDB" id="A0A5S9R4R8"/>
<reference evidence="2 3" key="1">
    <citation type="submission" date="2019-11" db="EMBL/GenBank/DDBJ databases">
        <authorList>
            <person name="Holert J."/>
        </authorList>
    </citation>
    <scope>NUCLEOTIDE SEQUENCE [LARGE SCALE GENOMIC DNA]</scope>
    <source>
        <strain evidence="2">BC8_1</strain>
    </source>
</reference>
<gene>
    <name evidence="2" type="ORF">AELLOGFF_01280</name>
</gene>
<name>A0A5S9R4R8_MYCVN</name>
<keyword evidence="3" id="KW-1185">Reference proteome</keyword>
<organism evidence="2 3">
    <name type="scientific">Mycolicibacterium vanbaalenii</name>
    <name type="common">Mycobacterium vanbaalenii</name>
    <dbReference type="NCBI Taxonomy" id="110539"/>
    <lineage>
        <taxon>Bacteria</taxon>
        <taxon>Bacillati</taxon>
        <taxon>Actinomycetota</taxon>
        <taxon>Actinomycetes</taxon>
        <taxon>Mycobacteriales</taxon>
        <taxon>Mycobacteriaceae</taxon>
        <taxon>Mycolicibacterium</taxon>
    </lineage>
</organism>
<protein>
    <submittedName>
        <fullName evidence="2">Uncharacterized protein</fullName>
    </submittedName>
</protein>
<sequence>MSTSTARTSQSTTATDVTRSNRARTTTATVAVRARFVAAAGLLLTLTACQGQQQEPAAAAPPPPEVRHDTEELARIFPALGTPVSAAWIVWDNTSTRPESSRLKLEWIDAVVQVAPATMDELVSQHESEESGQQPAVQKVLEAELPPGPFLTGIELNMVFGAERRSTRVFLDPPQGEVVLQSSIAG</sequence>
<feature type="region of interest" description="Disordered" evidence="1">
    <location>
        <begin position="1"/>
        <end position="25"/>
    </location>
</feature>
<accession>A0A5S9R4R8</accession>
<evidence type="ECO:0000313" key="3">
    <source>
        <dbReference type="Proteomes" id="UP000430146"/>
    </source>
</evidence>
<dbReference type="EMBL" id="CACSIP010000034">
    <property type="protein sequence ID" value="CAA0128341.1"/>
    <property type="molecule type" value="Genomic_DNA"/>
</dbReference>
<proteinExistence type="predicted"/>
<evidence type="ECO:0000313" key="2">
    <source>
        <dbReference type="EMBL" id="CAA0128341.1"/>
    </source>
</evidence>
<dbReference type="Proteomes" id="UP000430146">
    <property type="component" value="Unassembled WGS sequence"/>
</dbReference>
<evidence type="ECO:0000256" key="1">
    <source>
        <dbReference type="SAM" id="MobiDB-lite"/>
    </source>
</evidence>